<dbReference type="EMBL" id="CP073041">
    <property type="protein sequence ID" value="UXE58738.1"/>
    <property type="molecule type" value="Genomic_DNA"/>
</dbReference>
<gene>
    <name evidence="9 12" type="primary">hisC</name>
    <name evidence="12" type="ORF">KA717_22265</name>
</gene>
<dbReference type="InterPro" id="IPR004839">
    <property type="entry name" value="Aminotransferase_I/II_large"/>
</dbReference>
<dbReference type="HAMAP" id="MF_01023">
    <property type="entry name" value="HisC_aminotrans_2"/>
    <property type="match status" value="1"/>
</dbReference>
<evidence type="ECO:0000259" key="11">
    <source>
        <dbReference type="Pfam" id="PF00155"/>
    </source>
</evidence>
<dbReference type="NCBIfam" id="TIGR01141">
    <property type="entry name" value="hisC"/>
    <property type="match status" value="1"/>
</dbReference>
<dbReference type="PANTHER" id="PTHR42885:SF2">
    <property type="entry name" value="HISTIDINOL-PHOSPHATE AMINOTRANSFERASE"/>
    <property type="match status" value="1"/>
</dbReference>
<dbReference type="Pfam" id="PF00155">
    <property type="entry name" value="Aminotran_1_2"/>
    <property type="match status" value="1"/>
</dbReference>
<evidence type="ECO:0000256" key="9">
    <source>
        <dbReference type="HAMAP-Rule" id="MF_01023"/>
    </source>
</evidence>
<feature type="domain" description="Aminotransferase class I/classII large" evidence="11">
    <location>
        <begin position="24"/>
        <end position="341"/>
    </location>
</feature>
<dbReference type="Gene3D" id="3.90.1150.10">
    <property type="entry name" value="Aspartate Aminotransferase, domain 1"/>
    <property type="match status" value="1"/>
</dbReference>
<feature type="modified residue" description="N6-(pyridoxal phosphate)lysine" evidence="9">
    <location>
        <position position="207"/>
    </location>
</feature>
<keyword evidence="4 9" id="KW-0032">Aminotransferase</keyword>
<feature type="region of interest" description="Disordered" evidence="10">
    <location>
        <begin position="1"/>
        <end position="22"/>
    </location>
</feature>
<comment type="cofactor">
    <cofactor evidence="1 9">
        <name>pyridoxal 5'-phosphate</name>
        <dbReference type="ChEBI" id="CHEBI:597326"/>
    </cofactor>
</comment>
<dbReference type="EC" id="2.6.1.9" evidence="9"/>
<name>A0A977PU63_9CYAN</name>
<keyword evidence="7 9" id="KW-0663">Pyridoxal phosphate</keyword>
<dbReference type="GO" id="GO:0000105">
    <property type="term" value="P:L-histidine biosynthetic process"/>
    <property type="evidence" value="ECO:0007669"/>
    <property type="project" value="UniProtKB-UniRule"/>
</dbReference>
<dbReference type="PROSITE" id="PS00599">
    <property type="entry name" value="AA_TRANSFER_CLASS_2"/>
    <property type="match status" value="1"/>
</dbReference>
<dbReference type="InterPro" id="IPR015421">
    <property type="entry name" value="PyrdxlP-dep_Trfase_major"/>
</dbReference>
<evidence type="ECO:0000256" key="4">
    <source>
        <dbReference type="ARBA" id="ARBA00022576"/>
    </source>
</evidence>
<dbReference type="GO" id="GO:0030170">
    <property type="term" value="F:pyridoxal phosphate binding"/>
    <property type="evidence" value="ECO:0007669"/>
    <property type="project" value="InterPro"/>
</dbReference>
<comment type="pathway">
    <text evidence="9">Amino-acid biosynthesis; L-histidine biosynthesis; L-histidine from 5-phospho-alpha-D-ribose 1-diphosphate: step 7/9.</text>
</comment>
<evidence type="ECO:0000256" key="1">
    <source>
        <dbReference type="ARBA" id="ARBA00001933"/>
    </source>
</evidence>
<dbReference type="InterPro" id="IPR001917">
    <property type="entry name" value="Aminotrans_II_pyridoxalP_BS"/>
</dbReference>
<keyword evidence="6 9" id="KW-0808">Transferase</keyword>
<dbReference type="SUPFAM" id="SSF53383">
    <property type="entry name" value="PLP-dependent transferases"/>
    <property type="match status" value="1"/>
</dbReference>
<dbReference type="GO" id="GO:0004400">
    <property type="term" value="F:histidinol-phosphate transaminase activity"/>
    <property type="evidence" value="ECO:0007669"/>
    <property type="project" value="UniProtKB-UniRule"/>
</dbReference>
<comment type="similarity">
    <text evidence="2 9">Belongs to the class-II pyridoxal-phosphate-dependent aminotransferase family. Histidinol-phosphate aminotransferase subfamily.</text>
</comment>
<evidence type="ECO:0000256" key="3">
    <source>
        <dbReference type="ARBA" id="ARBA00011738"/>
    </source>
</evidence>
<organism evidence="12">
    <name type="scientific">Woronichinia naegeliana WA131</name>
    <dbReference type="NCBI Taxonomy" id="2824559"/>
    <lineage>
        <taxon>Bacteria</taxon>
        <taxon>Bacillati</taxon>
        <taxon>Cyanobacteriota</taxon>
        <taxon>Cyanophyceae</taxon>
        <taxon>Synechococcales</taxon>
        <taxon>Coelosphaeriaceae</taxon>
        <taxon>Woronichinia</taxon>
    </lineage>
</organism>
<comment type="catalytic activity">
    <reaction evidence="9">
        <text>L-histidinol phosphate + 2-oxoglutarate = 3-(imidazol-4-yl)-2-oxopropyl phosphate + L-glutamate</text>
        <dbReference type="Rhea" id="RHEA:23744"/>
        <dbReference type="ChEBI" id="CHEBI:16810"/>
        <dbReference type="ChEBI" id="CHEBI:29985"/>
        <dbReference type="ChEBI" id="CHEBI:57766"/>
        <dbReference type="ChEBI" id="CHEBI:57980"/>
        <dbReference type="EC" id="2.6.1.9"/>
    </reaction>
</comment>
<evidence type="ECO:0000256" key="6">
    <source>
        <dbReference type="ARBA" id="ARBA00022679"/>
    </source>
</evidence>
<dbReference type="Gene3D" id="3.40.640.10">
    <property type="entry name" value="Type I PLP-dependent aspartate aminotransferase-like (Major domain)"/>
    <property type="match status" value="1"/>
</dbReference>
<dbReference type="AlphaFoldDB" id="A0A977PU63"/>
<evidence type="ECO:0000256" key="2">
    <source>
        <dbReference type="ARBA" id="ARBA00007970"/>
    </source>
</evidence>
<proteinExistence type="inferred from homology"/>
<comment type="subunit">
    <text evidence="3 9">Homodimer.</text>
</comment>
<dbReference type="InterPro" id="IPR015422">
    <property type="entry name" value="PyrdxlP-dep_Trfase_small"/>
</dbReference>
<dbReference type="CDD" id="cd00609">
    <property type="entry name" value="AAT_like"/>
    <property type="match status" value="1"/>
</dbReference>
<evidence type="ECO:0000256" key="5">
    <source>
        <dbReference type="ARBA" id="ARBA00022605"/>
    </source>
</evidence>
<evidence type="ECO:0000256" key="10">
    <source>
        <dbReference type="SAM" id="MobiDB-lite"/>
    </source>
</evidence>
<keyword evidence="5 9" id="KW-0028">Amino-acid biosynthesis</keyword>
<dbReference type="PANTHER" id="PTHR42885">
    <property type="entry name" value="HISTIDINOL-PHOSPHATE AMINOTRANSFERASE-RELATED"/>
    <property type="match status" value="1"/>
</dbReference>
<reference evidence="12" key="1">
    <citation type="submission" date="2021-04" db="EMBL/GenBank/DDBJ databases">
        <title>Genome sequence of Woronichinia naegeliana from Washington state freshwater lake bloom.</title>
        <authorList>
            <person name="Dreher T.W."/>
        </authorList>
    </citation>
    <scope>NUCLEOTIDE SEQUENCE</scope>
    <source>
        <strain evidence="12">WA131</strain>
    </source>
</reference>
<dbReference type="Proteomes" id="UP001065613">
    <property type="component" value="Chromosome"/>
</dbReference>
<dbReference type="KEGG" id="wna:KA717_22265"/>
<sequence>MPTIRDSVRQTPGYVPGEQPQTTDYVKLNTNENPYPPPANIFDSLSAELAKVRLYPDPVSTQLRQAAAQVFQVSPTQILAGNGSDDILNIALRTFVDPGETVAFLDLTYSLYETIAAVHGAVIEKIPLNDQFELTGPVICPQAKIIFLASPNAPVGKHLNREFLRQTCAQALGIVLIDEAYIDFSDQDHWDFIQEFNNVILSRTLSKSYSLAGMRVGFGISSPEIIQEMDKVRDSYNLDRLAQCLGTAALAATEDFKPIWQQIRQTRQRLTLALEKLDFKVLPSDANFVLASPQWIGAFDLYQQLKAQKVLVRYFKHPRILDYVRISIGTESETDQLLTAIAAIQQDYLNSSKG</sequence>
<dbReference type="InterPro" id="IPR005861">
    <property type="entry name" value="HisP_aminotrans"/>
</dbReference>
<evidence type="ECO:0000313" key="12">
    <source>
        <dbReference type="EMBL" id="UXE58738.1"/>
    </source>
</evidence>
<keyword evidence="8 9" id="KW-0368">Histidine biosynthesis</keyword>
<dbReference type="InterPro" id="IPR015424">
    <property type="entry name" value="PyrdxlP-dep_Trfase"/>
</dbReference>
<protein>
    <recommendedName>
        <fullName evidence="9">Histidinol-phosphate aminotransferase</fullName>
        <ecNumber evidence="9">2.6.1.9</ecNumber>
    </recommendedName>
    <alternativeName>
        <fullName evidence="9">Imidazole acetol-phosphate transaminase</fullName>
    </alternativeName>
</protein>
<evidence type="ECO:0000256" key="8">
    <source>
        <dbReference type="ARBA" id="ARBA00023102"/>
    </source>
</evidence>
<evidence type="ECO:0000256" key="7">
    <source>
        <dbReference type="ARBA" id="ARBA00022898"/>
    </source>
</evidence>
<accession>A0A977PU63</accession>